<reference evidence="13 14" key="1">
    <citation type="journal article" date="2016" name="Nat. Commun.">
        <title>Thousands of microbial genomes shed light on interconnected biogeochemical processes in an aquifer system.</title>
        <authorList>
            <person name="Anantharaman K."/>
            <person name="Brown C.T."/>
            <person name="Hug L.A."/>
            <person name="Sharon I."/>
            <person name="Castelle C.J."/>
            <person name="Probst A.J."/>
            <person name="Thomas B.C."/>
            <person name="Singh A."/>
            <person name="Wilkins M.J."/>
            <person name="Karaoz U."/>
            <person name="Brodie E.L."/>
            <person name="Williams K.H."/>
            <person name="Hubbard S.S."/>
            <person name="Banfield J.F."/>
        </authorList>
    </citation>
    <scope>NUCLEOTIDE SEQUENCE [LARGE SCALE GENOMIC DNA]</scope>
</reference>
<dbReference type="InterPro" id="IPR022919">
    <property type="entry name" value="Pept_M48_protease_HtpX"/>
</dbReference>
<evidence type="ECO:0000256" key="5">
    <source>
        <dbReference type="ARBA" id="ARBA00022723"/>
    </source>
</evidence>
<dbReference type="GO" id="GO:0004222">
    <property type="term" value="F:metalloendopeptidase activity"/>
    <property type="evidence" value="ECO:0007669"/>
    <property type="project" value="UniProtKB-UniRule"/>
</dbReference>
<dbReference type="Proteomes" id="UP000178082">
    <property type="component" value="Unassembled WGS sequence"/>
</dbReference>
<dbReference type="GO" id="GO:0005886">
    <property type="term" value="C:plasma membrane"/>
    <property type="evidence" value="ECO:0007669"/>
    <property type="project" value="UniProtKB-SubCell"/>
</dbReference>
<dbReference type="AlphaFoldDB" id="A0A1F7SPX9"/>
<comment type="caution">
    <text evidence="13">The sequence shown here is derived from an EMBL/GenBank/DDBJ whole genome shotgun (WGS) entry which is preliminary data.</text>
</comment>
<comment type="subcellular location">
    <subcellularLocation>
        <location evidence="11">Cell membrane</location>
        <topology evidence="11">Multi-pass membrane protein</topology>
    </subcellularLocation>
</comment>
<keyword evidence="6 11" id="KW-0378">Hydrolase</keyword>
<evidence type="ECO:0000256" key="11">
    <source>
        <dbReference type="HAMAP-Rule" id="MF_00188"/>
    </source>
</evidence>
<evidence type="ECO:0000313" key="13">
    <source>
        <dbReference type="EMBL" id="OGL55268.1"/>
    </source>
</evidence>
<dbReference type="Gene3D" id="3.30.2010.10">
    <property type="entry name" value="Metalloproteases ('zincins'), catalytic domain"/>
    <property type="match status" value="1"/>
</dbReference>
<feature type="transmembrane region" description="Helical" evidence="11">
    <location>
        <begin position="182"/>
        <end position="202"/>
    </location>
</feature>
<evidence type="ECO:0000256" key="9">
    <source>
        <dbReference type="ARBA" id="ARBA00023049"/>
    </source>
</evidence>
<feature type="transmembrane region" description="Helical" evidence="11">
    <location>
        <begin position="9"/>
        <end position="29"/>
    </location>
</feature>
<gene>
    <name evidence="11" type="primary">htpX</name>
    <name evidence="13" type="ORF">A3G31_04480</name>
</gene>
<dbReference type="GO" id="GO:0008270">
    <property type="term" value="F:zinc ion binding"/>
    <property type="evidence" value="ECO:0007669"/>
    <property type="project" value="UniProtKB-UniRule"/>
</dbReference>
<keyword evidence="3 11" id="KW-0645">Protease</keyword>
<protein>
    <recommendedName>
        <fullName evidence="11">Protease HtpX homolog</fullName>
        <ecNumber evidence="11">3.4.24.-</ecNumber>
    </recommendedName>
</protein>
<dbReference type="PROSITE" id="PS00018">
    <property type="entry name" value="EF_HAND_1"/>
    <property type="match status" value="1"/>
</dbReference>
<organism evidence="13 14">
    <name type="scientific">Candidatus Schekmanbacteria bacterium RIFCSPLOWO2_12_FULL_38_15</name>
    <dbReference type="NCBI Taxonomy" id="1817883"/>
    <lineage>
        <taxon>Bacteria</taxon>
        <taxon>Candidatus Schekmaniibacteriota</taxon>
    </lineage>
</organism>
<evidence type="ECO:0000313" key="14">
    <source>
        <dbReference type="Proteomes" id="UP000178082"/>
    </source>
</evidence>
<dbReference type="EC" id="3.4.24.-" evidence="11"/>
<sequence length="323" mass="36460">MVNMKFRMYLLLAVLFAIVYAIITVGGTFLGIGNFYFYLTISIGMMLVQYMIGPKIVEWSMGVKYINKGEYPKLDRMIDELAVSAKIPKPRIGICETPMPNAFAFGRGVNDGRVCVTRGILNILEQNELKAVLAHEMSHLKNRDVLFITILSVIPMILYRIAWNFMFFGGGRDREGSGGNAALVGMAAFLFYFITNLLVLYASRIREYFADRGSMQLGSQPADLASALYKLVYGSAKMPKEALKQVEGMKAFFINDPSRALREIRELQQLDLDRSGTIDAGELEALRIKTIKLSFSDRLMETLSTHPNMLKRINELSKANRRF</sequence>
<evidence type="ECO:0000256" key="1">
    <source>
        <dbReference type="ARBA" id="ARBA00009779"/>
    </source>
</evidence>
<comment type="similarity">
    <text evidence="1 11">Belongs to the peptidase M48B family.</text>
</comment>
<evidence type="ECO:0000256" key="2">
    <source>
        <dbReference type="ARBA" id="ARBA00022475"/>
    </source>
</evidence>
<dbReference type="InterPro" id="IPR050083">
    <property type="entry name" value="HtpX_protease"/>
</dbReference>
<keyword evidence="9 11" id="KW-0482">Metalloprotease</keyword>
<accession>A0A1F7SPX9</accession>
<evidence type="ECO:0000256" key="6">
    <source>
        <dbReference type="ARBA" id="ARBA00022801"/>
    </source>
</evidence>
<dbReference type="HAMAP" id="MF_00188">
    <property type="entry name" value="Pept_M48_protease_HtpX"/>
    <property type="match status" value="1"/>
</dbReference>
<dbReference type="CDD" id="cd07338">
    <property type="entry name" value="M48B_HtpX_like"/>
    <property type="match status" value="1"/>
</dbReference>
<dbReference type="InterPro" id="IPR001915">
    <property type="entry name" value="Peptidase_M48"/>
</dbReference>
<evidence type="ECO:0000256" key="10">
    <source>
        <dbReference type="ARBA" id="ARBA00023136"/>
    </source>
</evidence>
<proteinExistence type="inferred from homology"/>
<evidence type="ECO:0000259" key="12">
    <source>
        <dbReference type="Pfam" id="PF01435"/>
    </source>
</evidence>
<dbReference type="STRING" id="1817883.A3G31_04480"/>
<keyword evidence="5 11" id="KW-0479">Metal-binding</keyword>
<evidence type="ECO:0000256" key="7">
    <source>
        <dbReference type="ARBA" id="ARBA00022833"/>
    </source>
</evidence>
<dbReference type="InterPro" id="IPR018247">
    <property type="entry name" value="EF_Hand_1_Ca_BS"/>
</dbReference>
<keyword evidence="7 11" id="KW-0862">Zinc</keyword>
<dbReference type="EMBL" id="MGDI01000002">
    <property type="protein sequence ID" value="OGL55268.1"/>
    <property type="molecule type" value="Genomic_DNA"/>
</dbReference>
<keyword evidence="4 11" id="KW-0812">Transmembrane</keyword>
<comment type="cofactor">
    <cofactor evidence="11">
        <name>Zn(2+)</name>
        <dbReference type="ChEBI" id="CHEBI:29105"/>
    </cofactor>
    <text evidence="11">Binds 1 zinc ion per subunit.</text>
</comment>
<keyword evidence="8 11" id="KW-1133">Transmembrane helix</keyword>
<feature type="binding site" evidence="11">
    <location>
        <position position="207"/>
    </location>
    <ligand>
        <name>Zn(2+)</name>
        <dbReference type="ChEBI" id="CHEBI:29105"/>
        <note>catalytic</note>
    </ligand>
</feature>
<feature type="active site" evidence="11">
    <location>
        <position position="136"/>
    </location>
</feature>
<keyword evidence="2 11" id="KW-1003">Cell membrane</keyword>
<feature type="domain" description="Peptidase M48" evidence="12">
    <location>
        <begin position="72"/>
        <end position="318"/>
    </location>
</feature>
<name>A0A1F7SPX9_9BACT</name>
<keyword evidence="10 11" id="KW-0472">Membrane</keyword>
<feature type="binding site" evidence="11">
    <location>
        <position position="139"/>
    </location>
    <ligand>
        <name>Zn(2+)</name>
        <dbReference type="ChEBI" id="CHEBI:29105"/>
        <note>catalytic</note>
    </ligand>
</feature>
<evidence type="ECO:0000256" key="8">
    <source>
        <dbReference type="ARBA" id="ARBA00022989"/>
    </source>
</evidence>
<feature type="binding site" evidence="11">
    <location>
        <position position="135"/>
    </location>
    <ligand>
        <name>Zn(2+)</name>
        <dbReference type="ChEBI" id="CHEBI:29105"/>
        <note>catalytic</note>
    </ligand>
</feature>
<dbReference type="PANTHER" id="PTHR43221">
    <property type="entry name" value="PROTEASE HTPX"/>
    <property type="match status" value="1"/>
</dbReference>
<feature type="transmembrane region" description="Helical" evidence="11">
    <location>
        <begin position="145"/>
        <end position="162"/>
    </location>
</feature>
<feature type="transmembrane region" description="Helical" evidence="11">
    <location>
        <begin position="35"/>
        <end position="52"/>
    </location>
</feature>
<evidence type="ECO:0000256" key="3">
    <source>
        <dbReference type="ARBA" id="ARBA00022670"/>
    </source>
</evidence>
<dbReference type="Pfam" id="PF01435">
    <property type="entry name" value="Peptidase_M48"/>
    <property type="match status" value="1"/>
</dbReference>
<evidence type="ECO:0000256" key="4">
    <source>
        <dbReference type="ARBA" id="ARBA00022692"/>
    </source>
</evidence>
<dbReference type="GO" id="GO:0006508">
    <property type="term" value="P:proteolysis"/>
    <property type="evidence" value="ECO:0007669"/>
    <property type="project" value="UniProtKB-KW"/>
</dbReference>
<dbReference type="PANTHER" id="PTHR43221:SF2">
    <property type="entry name" value="PROTEASE HTPX HOMOLOG"/>
    <property type="match status" value="1"/>
</dbReference>